<evidence type="ECO:0000313" key="1">
    <source>
        <dbReference type="EMBL" id="TCO10642.1"/>
    </source>
</evidence>
<name>A0A4R2GMX8_9BACT</name>
<protein>
    <submittedName>
        <fullName evidence="1">Uncharacterized protein</fullName>
    </submittedName>
</protein>
<reference evidence="1 2" key="1">
    <citation type="submission" date="2019-03" db="EMBL/GenBank/DDBJ databases">
        <title>Genomic Encyclopedia of Type Strains, Phase IV (KMG-IV): sequencing the most valuable type-strain genomes for metagenomic binning, comparative biology and taxonomic classification.</title>
        <authorList>
            <person name="Goeker M."/>
        </authorList>
    </citation>
    <scope>NUCLEOTIDE SEQUENCE [LARGE SCALE GENOMIC DNA]</scope>
    <source>
        <strain evidence="1 2">DSM 24179</strain>
    </source>
</reference>
<accession>A0A4R2GMX8</accession>
<sequence>MHNIKSEYVQMQFKPLRFYRYLAFLVDKDHFCFFIKIYDFKSN</sequence>
<dbReference type="AlphaFoldDB" id="A0A4R2GMX8"/>
<gene>
    <name evidence="1" type="ORF">EV194_101273</name>
</gene>
<comment type="caution">
    <text evidence="1">The sequence shown here is derived from an EMBL/GenBank/DDBJ whole genome shotgun (WGS) entry which is preliminary data.</text>
</comment>
<organism evidence="1 2">
    <name type="scientific">Natronoflexus pectinivorans</name>
    <dbReference type="NCBI Taxonomy" id="682526"/>
    <lineage>
        <taxon>Bacteria</taxon>
        <taxon>Pseudomonadati</taxon>
        <taxon>Bacteroidota</taxon>
        <taxon>Bacteroidia</taxon>
        <taxon>Marinilabiliales</taxon>
        <taxon>Marinilabiliaceae</taxon>
        <taxon>Natronoflexus</taxon>
    </lineage>
</organism>
<dbReference type="Proteomes" id="UP000295221">
    <property type="component" value="Unassembled WGS sequence"/>
</dbReference>
<proteinExistence type="predicted"/>
<dbReference type="EMBL" id="SLWK01000001">
    <property type="protein sequence ID" value="TCO10642.1"/>
    <property type="molecule type" value="Genomic_DNA"/>
</dbReference>
<evidence type="ECO:0000313" key="2">
    <source>
        <dbReference type="Proteomes" id="UP000295221"/>
    </source>
</evidence>
<keyword evidence="2" id="KW-1185">Reference proteome</keyword>